<protein>
    <submittedName>
        <fullName evidence="1">Uncharacterized protein</fullName>
    </submittedName>
</protein>
<evidence type="ECO:0000313" key="1">
    <source>
        <dbReference type="EMBL" id="NYH21030.1"/>
    </source>
</evidence>
<evidence type="ECO:0000313" key="2">
    <source>
        <dbReference type="Proteomes" id="UP000540929"/>
    </source>
</evidence>
<name>A0A7Y9WIQ0_9BURK</name>
<accession>A0A7Y9WIQ0</accession>
<dbReference type="RefSeq" id="WP_179742700.1">
    <property type="nucleotide sequence ID" value="NZ_JACCAS010000001.1"/>
</dbReference>
<keyword evidence="2" id="KW-1185">Reference proteome</keyword>
<dbReference type="EMBL" id="JACCAS010000001">
    <property type="protein sequence ID" value="NYH21030.1"/>
    <property type="molecule type" value="Genomic_DNA"/>
</dbReference>
<organism evidence="1 2">
    <name type="scientific">Paraburkholderia bryophila</name>
    <dbReference type="NCBI Taxonomy" id="420952"/>
    <lineage>
        <taxon>Bacteria</taxon>
        <taxon>Pseudomonadati</taxon>
        <taxon>Pseudomonadota</taxon>
        <taxon>Betaproteobacteria</taxon>
        <taxon>Burkholderiales</taxon>
        <taxon>Burkholderiaceae</taxon>
        <taxon>Paraburkholderia</taxon>
    </lineage>
</organism>
<comment type="caution">
    <text evidence="1">The sequence shown here is derived from an EMBL/GenBank/DDBJ whole genome shotgun (WGS) entry which is preliminary data.</text>
</comment>
<dbReference type="Proteomes" id="UP000540929">
    <property type="component" value="Unassembled WGS sequence"/>
</dbReference>
<gene>
    <name evidence="1" type="ORF">GGD40_000509</name>
</gene>
<reference evidence="1 2" key="1">
    <citation type="submission" date="2020-07" db="EMBL/GenBank/DDBJ databases">
        <title>Exploring microbial biodiversity for novel pathways involved in the catabolism of aromatic compounds derived from lignin.</title>
        <authorList>
            <person name="Elkins J."/>
        </authorList>
    </citation>
    <scope>NUCLEOTIDE SEQUENCE [LARGE SCALE GENOMIC DNA]</scope>
    <source>
        <strain evidence="1 2">H2C3C</strain>
    </source>
</reference>
<dbReference type="AlphaFoldDB" id="A0A7Y9WIQ0"/>
<sequence length="59" mass="6720">MTKQDAYNFFLGSLAIKILEVQEAMDAMPDQTDVLRRLRARDAQLQRLLAVLDEIVDAV</sequence>
<proteinExistence type="predicted"/>